<name>E0SQV1_IGNAA</name>
<sequence>MERLSEMTKNKKMTIIDISEYLPRSLQGFIASSIPNIDADESVIKVISKIISTIYSGVNRKVIFVRDSETQNKLLSTILSHLKQIVIHLATEVRLLNVDSLALIVIRNKQIEGLAYILNGAKDSIESSDLNCLTIMIVDKLSNNEETKVIIEHSKKMLNAYARKLYRKSLNPHIFDDVRFIIISIENRDVIRVKLREEYGRTTILRLPVFSPQWNINDLPDKLKMDIETLIVDPLNIKAKYAPRGILLIGPPGVGKSVTAEAIAQALTKGIVRLTPSTYRSMWYGMTEKTLNNIFASLKKRKDIVVLIDDADFLVQRFNAIHEAYIAEVNIWLNILQDPLRPLVIMTTNVPEIIDQALIRPGRLDVVIFMGYPDKYMRKKIIKRICESYNITINDQIIEEIVQRTRWFNAAELDSLIRMAASKGHGIVNDDAILWALKRFYINELERKTIQENLRYYATRFSNLVLTYIPNEYEI</sequence>
<evidence type="ECO:0000256" key="2">
    <source>
        <dbReference type="ARBA" id="ARBA00022741"/>
    </source>
</evidence>
<accession>E0SQV1</accession>
<dbReference type="InterPro" id="IPR027417">
    <property type="entry name" value="P-loop_NTPase"/>
</dbReference>
<keyword evidence="2" id="KW-0547">Nucleotide-binding</keyword>
<dbReference type="GO" id="GO:0016887">
    <property type="term" value="F:ATP hydrolysis activity"/>
    <property type="evidence" value="ECO:0007669"/>
    <property type="project" value="InterPro"/>
</dbReference>
<dbReference type="AlphaFoldDB" id="E0SQV1"/>
<protein>
    <submittedName>
        <fullName evidence="5">AAA ATPase central domain protein</fullName>
    </submittedName>
</protein>
<dbReference type="SMART" id="SM00382">
    <property type="entry name" value="AAA"/>
    <property type="match status" value="1"/>
</dbReference>
<comment type="similarity">
    <text evidence="1">Belongs to the AAA ATPase family.</text>
</comment>
<evidence type="ECO:0000256" key="3">
    <source>
        <dbReference type="ARBA" id="ARBA00022840"/>
    </source>
</evidence>
<dbReference type="STRING" id="583356.Igag_1479"/>
<dbReference type="CDD" id="cd19481">
    <property type="entry name" value="RecA-like_protease"/>
    <property type="match status" value="1"/>
</dbReference>
<dbReference type="Gene3D" id="3.40.50.300">
    <property type="entry name" value="P-loop containing nucleotide triphosphate hydrolases"/>
    <property type="match status" value="1"/>
</dbReference>
<keyword evidence="6" id="KW-1185">Reference proteome</keyword>
<dbReference type="Proteomes" id="UP000001304">
    <property type="component" value="Chromosome"/>
</dbReference>
<dbReference type="GO" id="GO:0005524">
    <property type="term" value="F:ATP binding"/>
    <property type="evidence" value="ECO:0007669"/>
    <property type="project" value="UniProtKB-KW"/>
</dbReference>
<dbReference type="Gene3D" id="1.10.8.60">
    <property type="match status" value="1"/>
</dbReference>
<evidence type="ECO:0000313" key="5">
    <source>
        <dbReference type="EMBL" id="ADM28281.1"/>
    </source>
</evidence>
<reference evidence="5 6" key="1">
    <citation type="journal article" date="2010" name="Stand. Genomic Sci.">
        <title>Complete genome sequence of Ignisphaera aggregans type strain (AQ1.S1).</title>
        <authorList>
            <person name="Goker M."/>
            <person name="Held B."/>
            <person name="Lapidus A."/>
            <person name="Nolan M."/>
            <person name="Spring S."/>
            <person name="Yasawong M."/>
            <person name="Lucas S."/>
            <person name="Glavina Del Rio T."/>
            <person name="Tice H."/>
            <person name="Cheng J.F."/>
            <person name="Goodwin L."/>
            <person name="Tapia R."/>
            <person name="Pitluck S."/>
            <person name="Liolios K."/>
            <person name="Ivanova N."/>
            <person name="Mavromatis K."/>
            <person name="Mikhailova N."/>
            <person name="Pati A."/>
            <person name="Chen A."/>
            <person name="Palaniappan K."/>
            <person name="Brambilla E."/>
            <person name="Land M."/>
            <person name="Hauser L."/>
            <person name="Chang Y.J."/>
            <person name="Jeffries C.D."/>
            <person name="Brettin T."/>
            <person name="Detter J.C."/>
            <person name="Han C."/>
            <person name="Rohde M."/>
            <person name="Sikorski J."/>
            <person name="Woyke T."/>
            <person name="Bristow J."/>
            <person name="Eisen J.A."/>
            <person name="Markowitz V."/>
            <person name="Hugenholtz P."/>
            <person name="Kyrpides N.C."/>
            <person name="Klenk H.P."/>
        </authorList>
    </citation>
    <scope>NUCLEOTIDE SEQUENCE [LARGE SCALE GENOMIC DNA]</scope>
    <source>
        <strain evidence="6">DSM 17230 / JCM 13409 / AQ1.S1</strain>
    </source>
</reference>
<dbReference type="HOGENOM" id="CLU_527485_0_0_2"/>
<dbReference type="BioCyc" id="IAGG583356:GHAH-1468-MONOMER"/>
<dbReference type="PANTHER" id="PTHR23073">
    <property type="entry name" value="26S PROTEASOME REGULATORY SUBUNIT"/>
    <property type="match status" value="1"/>
</dbReference>
<dbReference type="KEGG" id="iag:Igag_1479"/>
<evidence type="ECO:0000256" key="1">
    <source>
        <dbReference type="ARBA" id="ARBA00006914"/>
    </source>
</evidence>
<evidence type="ECO:0000259" key="4">
    <source>
        <dbReference type="SMART" id="SM00382"/>
    </source>
</evidence>
<dbReference type="SUPFAM" id="SSF52540">
    <property type="entry name" value="P-loop containing nucleoside triphosphate hydrolases"/>
    <property type="match status" value="1"/>
</dbReference>
<dbReference type="EMBL" id="CP002098">
    <property type="protein sequence ID" value="ADM28281.1"/>
    <property type="molecule type" value="Genomic_DNA"/>
</dbReference>
<organism evidence="5 6">
    <name type="scientific">Ignisphaera aggregans (strain DSM 17230 / JCM 13409 / AQ1.S1)</name>
    <dbReference type="NCBI Taxonomy" id="583356"/>
    <lineage>
        <taxon>Archaea</taxon>
        <taxon>Thermoproteota</taxon>
        <taxon>Thermoprotei</taxon>
        <taxon>Desulfurococcales</taxon>
        <taxon>Desulfurococcaceae</taxon>
        <taxon>Ignisphaera</taxon>
    </lineage>
</organism>
<dbReference type="InterPro" id="IPR003959">
    <property type="entry name" value="ATPase_AAA_core"/>
</dbReference>
<dbReference type="Pfam" id="PF00004">
    <property type="entry name" value="AAA"/>
    <property type="match status" value="1"/>
</dbReference>
<feature type="domain" description="AAA+ ATPase" evidence="4">
    <location>
        <begin position="242"/>
        <end position="374"/>
    </location>
</feature>
<dbReference type="InterPro" id="IPR003593">
    <property type="entry name" value="AAA+_ATPase"/>
</dbReference>
<gene>
    <name evidence="5" type="ordered locus">Igag_1479</name>
</gene>
<dbReference type="InterPro" id="IPR050221">
    <property type="entry name" value="26S_Proteasome_ATPase"/>
</dbReference>
<proteinExistence type="inferred from homology"/>
<evidence type="ECO:0000313" key="6">
    <source>
        <dbReference type="Proteomes" id="UP000001304"/>
    </source>
</evidence>
<keyword evidence="3" id="KW-0067">ATP-binding</keyword>